<protein>
    <submittedName>
        <fullName evidence="8">Cytochrome c oxidase cbb3-type subunit 3/ubiquinol-cytochrome c reductase cytochrome c subunit</fullName>
    </submittedName>
</protein>
<dbReference type="InterPro" id="IPR036909">
    <property type="entry name" value="Cyt_c-like_dom_sf"/>
</dbReference>
<dbReference type="Pfam" id="PF13442">
    <property type="entry name" value="Cytochrome_CBB3"/>
    <property type="match status" value="1"/>
</dbReference>
<dbReference type="GO" id="GO:0020037">
    <property type="term" value="F:heme binding"/>
    <property type="evidence" value="ECO:0007669"/>
    <property type="project" value="InterPro"/>
</dbReference>
<dbReference type="RefSeq" id="WP_082125255.1">
    <property type="nucleotide sequence ID" value="NZ_JACHEK010000009.1"/>
</dbReference>
<evidence type="ECO:0000256" key="3">
    <source>
        <dbReference type="ARBA" id="ARBA00023004"/>
    </source>
</evidence>
<dbReference type="InterPro" id="IPR051459">
    <property type="entry name" value="Cytochrome_c-type_DH"/>
</dbReference>
<feature type="signal peptide" evidence="6">
    <location>
        <begin position="1"/>
        <end position="17"/>
    </location>
</feature>
<keyword evidence="9" id="KW-1185">Reference proteome</keyword>
<reference evidence="8 9" key="1">
    <citation type="submission" date="2020-08" db="EMBL/GenBank/DDBJ databases">
        <title>Genomic Encyclopedia of Type Strains, Phase IV (KMG-IV): sequencing the most valuable type-strain genomes for metagenomic binning, comparative biology and taxonomic classification.</title>
        <authorList>
            <person name="Goeker M."/>
        </authorList>
    </citation>
    <scope>NUCLEOTIDE SEQUENCE [LARGE SCALE GENOMIC DNA]</scope>
    <source>
        <strain evidence="8 9">DSM 103733</strain>
    </source>
</reference>
<gene>
    <name evidence="8" type="ORF">HNQ77_004280</name>
</gene>
<keyword evidence="6" id="KW-0732">Signal</keyword>
<feature type="domain" description="Cytochrome c" evidence="7">
    <location>
        <begin position="145"/>
        <end position="229"/>
    </location>
</feature>
<organism evidence="8 9">
    <name type="scientific">Silvibacterium bohemicum</name>
    <dbReference type="NCBI Taxonomy" id="1577686"/>
    <lineage>
        <taxon>Bacteria</taxon>
        <taxon>Pseudomonadati</taxon>
        <taxon>Acidobacteriota</taxon>
        <taxon>Terriglobia</taxon>
        <taxon>Terriglobales</taxon>
        <taxon>Acidobacteriaceae</taxon>
        <taxon>Silvibacterium</taxon>
    </lineage>
</organism>
<dbReference type="OrthoDB" id="9779283at2"/>
<dbReference type="PROSITE" id="PS51007">
    <property type="entry name" value="CYTC"/>
    <property type="match status" value="2"/>
</dbReference>
<feature type="chain" id="PRO_5032340180" evidence="6">
    <location>
        <begin position="18"/>
        <end position="243"/>
    </location>
</feature>
<keyword evidence="1 4" id="KW-0349">Heme</keyword>
<dbReference type="Gene3D" id="1.10.760.10">
    <property type="entry name" value="Cytochrome c-like domain"/>
    <property type="match status" value="2"/>
</dbReference>
<dbReference type="GO" id="GO:0009055">
    <property type="term" value="F:electron transfer activity"/>
    <property type="evidence" value="ECO:0007669"/>
    <property type="project" value="InterPro"/>
</dbReference>
<dbReference type="EMBL" id="JACHEK010000009">
    <property type="protein sequence ID" value="MBB6146308.1"/>
    <property type="molecule type" value="Genomic_DNA"/>
</dbReference>
<accession>A0A841K6U6</accession>
<dbReference type="AlphaFoldDB" id="A0A841K6U6"/>
<dbReference type="PROSITE" id="PS51257">
    <property type="entry name" value="PROKAR_LIPOPROTEIN"/>
    <property type="match status" value="1"/>
</dbReference>
<evidence type="ECO:0000313" key="9">
    <source>
        <dbReference type="Proteomes" id="UP000538666"/>
    </source>
</evidence>
<evidence type="ECO:0000313" key="8">
    <source>
        <dbReference type="EMBL" id="MBB6146308.1"/>
    </source>
</evidence>
<dbReference type="Pfam" id="PF00034">
    <property type="entry name" value="Cytochrom_C"/>
    <property type="match status" value="1"/>
</dbReference>
<dbReference type="Proteomes" id="UP000538666">
    <property type="component" value="Unassembled WGS sequence"/>
</dbReference>
<feature type="domain" description="Cytochrome c" evidence="7">
    <location>
        <begin position="42"/>
        <end position="125"/>
    </location>
</feature>
<feature type="compositionally biased region" description="Polar residues" evidence="5">
    <location>
        <begin position="140"/>
        <end position="151"/>
    </location>
</feature>
<keyword evidence="2 4" id="KW-0479">Metal-binding</keyword>
<dbReference type="PANTHER" id="PTHR35008:SF4">
    <property type="entry name" value="BLL4482 PROTEIN"/>
    <property type="match status" value="1"/>
</dbReference>
<evidence type="ECO:0000256" key="2">
    <source>
        <dbReference type="ARBA" id="ARBA00022723"/>
    </source>
</evidence>
<comment type="caution">
    <text evidence="8">The sequence shown here is derived from an EMBL/GenBank/DDBJ whole genome shotgun (WGS) entry which is preliminary data.</text>
</comment>
<dbReference type="InterPro" id="IPR009056">
    <property type="entry name" value="Cyt_c-like_dom"/>
</dbReference>
<sequence>MNLRFFSATGFSALALAASLSFISGCDQAPGASRAEVVERPDQITDFKTLYTQNCAGCHGNDGRNGAALALSNPVYQAWVDDATLQRIISQGEPPTQMPAFAQSSGGMLTDAQVDALVKGMRTAWPANGAFNGLTPPASQPSGQSDAAQGQKTYQTACAQCHSKPNQQVTDPTYLALVNNRTLRTLIVTGRPDLGHPDWRGVVNGQVQPGYPLNDQQVGDIIAYLNSLRSDTPGQPYSPHSQQ</sequence>
<name>A0A841K6U6_9BACT</name>
<dbReference type="PANTHER" id="PTHR35008">
    <property type="entry name" value="BLL4482 PROTEIN-RELATED"/>
    <property type="match status" value="1"/>
</dbReference>
<dbReference type="GO" id="GO:0046872">
    <property type="term" value="F:metal ion binding"/>
    <property type="evidence" value="ECO:0007669"/>
    <property type="project" value="UniProtKB-KW"/>
</dbReference>
<dbReference type="SUPFAM" id="SSF46626">
    <property type="entry name" value="Cytochrome c"/>
    <property type="match status" value="2"/>
</dbReference>
<evidence type="ECO:0000256" key="6">
    <source>
        <dbReference type="SAM" id="SignalP"/>
    </source>
</evidence>
<evidence type="ECO:0000256" key="5">
    <source>
        <dbReference type="SAM" id="MobiDB-lite"/>
    </source>
</evidence>
<feature type="region of interest" description="Disordered" evidence="5">
    <location>
        <begin position="130"/>
        <end position="151"/>
    </location>
</feature>
<evidence type="ECO:0000256" key="4">
    <source>
        <dbReference type="PROSITE-ProRule" id="PRU00433"/>
    </source>
</evidence>
<evidence type="ECO:0000259" key="7">
    <source>
        <dbReference type="PROSITE" id="PS51007"/>
    </source>
</evidence>
<proteinExistence type="predicted"/>
<keyword evidence="3 4" id="KW-0408">Iron</keyword>
<evidence type="ECO:0000256" key="1">
    <source>
        <dbReference type="ARBA" id="ARBA00022617"/>
    </source>
</evidence>